<evidence type="ECO:0000256" key="1">
    <source>
        <dbReference type="ARBA" id="ARBA00022741"/>
    </source>
</evidence>
<evidence type="ECO:0000313" key="5">
    <source>
        <dbReference type="Proteomes" id="UP000037035"/>
    </source>
</evidence>
<dbReference type="InterPro" id="IPR000330">
    <property type="entry name" value="SNF2_N"/>
</dbReference>
<reference evidence="4 5" key="1">
    <citation type="submission" date="2015-08" db="EMBL/GenBank/DDBJ databases">
        <title>Next Generation Sequencing and Analysis of the Genome of Puccinia sorghi L Schw, the Causal Agent of Maize Common Rust.</title>
        <authorList>
            <person name="Rochi L."/>
            <person name="Burguener G."/>
            <person name="Darino M."/>
            <person name="Turjanski A."/>
            <person name="Kreff E."/>
            <person name="Dieguez M.J."/>
            <person name="Sacco F."/>
        </authorList>
    </citation>
    <scope>NUCLEOTIDE SEQUENCE [LARGE SCALE GENOMIC DNA]</scope>
    <source>
        <strain evidence="4 5">RO10H11247</strain>
    </source>
</reference>
<dbReference type="EMBL" id="LAVV01007647">
    <property type="protein sequence ID" value="KNZ55240.1"/>
    <property type="molecule type" value="Genomic_DNA"/>
</dbReference>
<evidence type="ECO:0000259" key="3">
    <source>
        <dbReference type="Pfam" id="PF00176"/>
    </source>
</evidence>
<gene>
    <name evidence="4" type="ORF">VP01_2730g4</name>
</gene>
<dbReference type="OrthoDB" id="448448at2759"/>
<dbReference type="GO" id="GO:0005524">
    <property type="term" value="F:ATP binding"/>
    <property type="evidence" value="ECO:0007669"/>
    <property type="project" value="InterPro"/>
</dbReference>
<sequence length="359" mass="39461">MEALECPGTVTGNCVMVPGLRHSIKYSSQTRALLCKGEKAIDVFTWPGAQAGYVAEPLSGTLCMLLTGPASPPIVFIDARLLIPPRPVPNLTIVIMIFSQHDHSAKIFQTFEERNLKIEDVKGYCAGKYGGLKNTTLDAPTSPEVHSILGVHGINYPGGILEFGNLKVAQERTLASLALIVTSKNAAESFSNTTGKRAKATLVICPLSTLTNWETEIHKHLKLNTTKYTVYHGEARKNLTGPILSSQDRGYQCPSLSSAAVSKGSGFPTESHWSMIKHLLQYLQGTQDLVIHYTQTKDQNASLCGWADSDYAASLVTKKIHFWICYYYSRNQQQTCLAQCHPGRLFVQSSSSHRNKKCD</sequence>
<name>A0A0L6V527_9BASI</name>
<dbReference type="Proteomes" id="UP000037035">
    <property type="component" value="Unassembled WGS sequence"/>
</dbReference>
<dbReference type="Pfam" id="PF00176">
    <property type="entry name" value="SNF2-rel_dom"/>
    <property type="match status" value="1"/>
</dbReference>
<evidence type="ECO:0000256" key="2">
    <source>
        <dbReference type="ARBA" id="ARBA00022840"/>
    </source>
</evidence>
<comment type="caution">
    <text evidence="4">The sequence shown here is derived from an EMBL/GenBank/DDBJ whole genome shotgun (WGS) entry which is preliminary data.</text>
</comment>
<organism evidence="4 5">
    <name type="scientific">Puccinia sorghi</name>
    <dbReference type="NCBI Taxonomy" id="27349"/>
    <lineage>
        <taxon>Eukaryota</taxon>
        <taxon>Fungi</taxon>
        <taxon>Dikarya</taxon>
        <taxon>Basidiomycota</taxon>
        <taxon>Pucciniomycotina</taxon>
        <taxon>Pucciniomycetes</taxon>
        <taxon>Pucciniales</taxon>
        <taxon>Pucciniaceae</taxon>
        <taxon>Puccinia</taxon>
    </lineage>
</organism>
<proteinExistence type="predicted"/>
<keyword evidence="1" id="KW-0547">Nucleotide-binding</keyword>
<feature type="domain" description="SNF2 N-terminal" evidence="3">
    <location>
        <begin position="172"/>
        <end position="238"/>
    </location>
</feature>
<dbReference type="VEuPathDB" id="FungiDB:VP01_2730g4"/>
<protein>
    <recommendedName>
        <fullName evidence="3">SNF2 N-terminal domain-containing protein</fullName>
    </recommendedName>
</protein>
<dbReference type="STRING" id="27349.A0A0L6V527"/>
<dbReference type="AlphaFoldDB" id="A0A0L6V527"/>
<dbReference type="Gene3D" id="3.40.50.10810">
    <property type="entry name" value="Tandem AAA-ATPase domain"/>
    <property type="match status" value="1"/>
</dbReference>
<evidence type="ECO:0000313" key="4">
    <source>
        <dbReference type="EMBL" id="KNZ55240.1"/>
    </source>
</evidence>
<dbReference type="InterPro" id="IPR038718">
    <property type="entry name" value="SNF2-like_sf"/>
</dbReference>
<accession>A0A0L6V527</accession>
<keyword evidence="5" id="KW-1185">Reference proteome</keyword>
<keyword evidence="2" id="KW-0067">ATP-binding</keyword>